<evidence type="ECO:0000256" key="13">
    <source>
        <dbReference type="ARBA" id="ARBA00072588"/>
    </source>
</evidence>
<comment type="catalytic activity">
    <reaction evidence="1 15">
        <text>2 D-sedoheptulose 7-phosphate = D-glycero-alpha-D-manno-heptose 7-phosphate + D-glycero-beta-D-manno-heptose 7-phosphate</text>
        <dbReference type="Rhea" id="RHEA:27489"/>
        <dbReference type="ChEBI" id="CHEBI:57483"/>
        <dbReference type="ChEBI" id="CHEBI:60203"/>
        <dbReference type="ChEBI" id="CHEBI:60204"/>
        <dbReference type="EC" id="5.3.1.28"/>
    </reaction>
</comment>
<dbReference type="EC" id="5.3.1.28" evidence="7 15"/>
<dbReference type="InterPro" id="IPR046348">
    <property type="entry name" value="SIS_dom_sf"/>
</dbReference>
<dbReference type="InterPro" id="IPR004515">
    <property type="entry name" value="Phosphoheptose_Isoase"/>
</dbReference>
<comment type="cofactor">
    <cofactor evidence="15">
        <name>Zn(2+)</name>
        <dbReference type="ChEBI" id="CHEBI:29105"/>
    </cofactor>
    <text evidence="15">Binds 1 zinc ion per subunit.</text>
</comment>
<comment type="caution">
    <text evidence="18">The sequence shown here is derived from an EMBL/GenBank/DDBJ whole genome shotgun (WGS) entry which is preliminary data.</text>
</comment>
<dbReference type="GO" id="GO:0008270">
    <property type="term" value="F:zinc ion binding"/>
    <property type="evidence" value="ECO:0007669"/>
    <property type="project" value="UniProtKB-UniRule"/>
</dbReference>
<dbReference type="PANTHER" id="PTHR30390:SF7">
    <property type="entry name" value="PHOSPHOHEPTOSE ISOMERASE"/>
    <property type="match status" value="1"/>
</dbReference>
<comment type="miscellaneous">
    <text evidence="15">The reaction produces a racemic mixture of D-glycero-alpha-D-manno-heptose 7-phosphate and D-glycero-beta-D-manno-heptose 7-phosphate.</text>
</comment>
<gene>
    <name evidence="15 18" type="primary">gmhA</name>
    <name evidence="17" type="ORF">KAM348_25920</name>
    <name evidence="18" type="ORF">KAM351_21050</name>
</gene>
<dbReference type="Gene3D" id="3.40.50.10490">
    <property type="entry name" value="Glucose-6-phosphate isomerase like protein, domain 1"/>
    <property type="match status" value="1"/>
</dbReference>
<feature type="binding site" evidence="15">
    <location>
        <begin position="128"/>
        <end position="130"/>
    </location>
    <ligand>
        <name>substrate</name>
    </ligand>
</feature>
<evidence type="ECO:0000256" key="11">
    <source>
        <dbReference type="ARBA" id="ARBA00023235"/>
    </source>
</evidence>
<evidence type="ECO:0000256" key="1">
    <source>
        <dbReference type="ARBA" id="ARBA00000348"/>
    </source>
</evidence>
<dbReference type="GO" id="GO:0008968">
    <property type="term" value="F:D-sedoheptulose 7-phosphate isomerase activity"/>
    <property type="evidence" value="ECO:0007669"/>
    <property type="project" value="UniProtKB-UniRule"/>
</dbReference>
<evidence type="ECO:0000256" key="8">
    <source>
        <dbReference type="ARBA" id="ARBA00022490"/>
    </source>
</evidence>
<evidence type="ECO:0000256" key="4">
    <source>
        <dbReference type="ARBA" id="ARBA00004713"/>
    </source>
</evidence>
<comment type="subcellular location">
    <subcellularLocation>
        <location evidence="3 15">Cytoplasm</location>
    </subcellularLocation>
</comment>
<feature type="binding site" evidence="15">
    <location>
        <position position="181"/>
    </location>
    <ligand>
        <name>Zn(2+)</name>
        <dbReference type="ChEBI" id="CHEBI:29105"/>
    </ligand>
</feature>
<evidence type="ECO:0000256" key="14">
    <source>
        <dbReference type="ARBA" id="ARBA00077444"/>
    </source>
</evidence>
<feature type="binding site" evidence="15">
    <location>
        <position position="189"/>
    </location>
    <ligand>
        <name>Zn(2+)</name>
        <dbReference type="ChEBI" id="CHEBI:29105"/>
    </ligand>
</feature>
<dbReference type="GO" id="GO:0005737">
    <property type="term" value="C:cytoplasm"/>
    <property type="evidence" value="ECO:0007669"/>
    <property type="project" value="UniProtKB-SubCell"/>
</dbReference>
<feature type="binding site" evidence="15">
    <location>
        <position position="74"/>
    </location>
    <ligand>
        <name>Zn(2+)</name>
        <dbReference type="ChEBI" id="CHEBI:29105"/>
    </ligand>
</feature>
<proteinExistence type="inferred from homology"/>
<organism evidence="18 19">
    <name type="scientific">Aeromonas caviae</name>
    <name type="common">Aeromonas punctata</name>
    <dbReference type="NCBI Taxonomy" id="648"/>
    <lineage>
        <taxon>Bacteria</taxon>
        <taxon>Pseudomonadati</taxon>
        <taxon>Pseudomonadota</taxon>
        <taxon>Gammaproteobacteria</taxon>
        <taxon>Aeromonadales</taxon>
        <taxon>Aeromonadaceae</taxon>
        <taxon>Aeromonas</taxon>
    </lineage>
</organism>
<evidence type="ECO:0000256" key="15">
    <source>
        <dbReference type="HAMAP-Rule" id="MF_00067"/>
    </source>
</evidence>
<comment type="pathway">
    <text evidence="4">Bacterial outer membrane biogenesis; LPS core biosynthesis.</text>
</comment>
<dbReference type="EMBL" id="BPNL01000028">
    <property type="protein sequence ID" value="GJA55169.1"/>
    <property type="molecule type" value="Genomic_DNA"/>
</dbReference>
<dbReference type="SUPFAM" id="SSF53697">
    <property type="entry name" value="SIS domain"/>
    <property type="match status" value="1"/>
</dbReference>
<dbReference type="NCBIfam" id="NF001628">
    <property type="entry name" value="PRK00414.1"/>
    <property type="match status" value="1"/>
</dbReference>
<keyword evidence="11 15" id="KW-0413">Isomerase</keyword>
<evidence type="ECO:0000313" key="17">
    <source>
        <dbReference type="EMBL" id="GJA55169.1"/>
    </source>
</evidence>
<dbReference type="Proteomes" id="UP000887009">
    <property type="component" value="Unassembled WGS sequence"/>
</dbReference>
<feature type="binding site" evidence="15">
    <location>
        <begin position="61"/>
        <end position="63"/>
    </location>
    <ligand>
        <name>substrate</name>
    </ligand>
</feature>
<dbReference type="AlphaFoldDB" id="A0AA37CRF4"/>
<dbReference type="HAMAP" id="MF_00067">
    <property type="entry name" value="GmhA"/>
    <property type="match status" value="1"/>
</dbReference>
<dbReference type="Proteomes" id="UP000886934">
    <property type="component" value="Unassembled WGS sequence"/>
</dbReference>
<feature type="binding site" evidence="15">
    <location>
        <position position="74"/>
    </location>
    <ligand>
        <name>substrate</name>
    </ligand>
</feature>
<dbReference type="InterPro" id="IPR001347">
    <property type="entry name" value="SIS_dom"/>
</dbReference>
<comment type="similarity">
    <text evidence="5 15">Belongs to the SIS family. GmhA subfamily.</text>
</comment>
<evidence type="ECO:0000256" key="3">
    <source>
        <dbReference type="ARBA" id="ARBA00004496"/>
    </source>
</evidence>
<keyword evidence="12 15" id="KW-0119">Carbohydrate metabolism</keyword>
<dbReference type="GO" id="GO:1901135">
    <property type="term" value="P:carbohydrate derivative metabolic process"/>
    <property type="evidence" value="ECO:0007669"/>
    <property type="project" value="InterPro"/>
</dbReference>
<evidence type="ECO:0000256" key="10">
    <source>
        <dbReference type="ARBA" id="ARBA00022833"/>
    </source>
</evidence>
<dbReference type="InterPro" id="IPR035461">
    <property type="entry name" value="GmhA/DiaA"/>
</dbReference>
<keyword evidence="9 15" id="KW-0479">Metal-binding</keyword>
<evidence type="ECO:0000256" key="12">
    <source>
        <dbReference type="ARBA" id="ARBA00023277"/>
    </source>
</evidence>
<feature type="domain" description="SIS" evidence="16">
    <location>
        <begin position="46"/>
        <end position="201"/>
    </location>
</feature>
<evidence type="ECO:0000313" key="19">
    <source>
        <dbReference type="Proteomes" id="UP000886934"/>
    </source>
</evidence>
<protein>
    <recommendedName>
        <fullName evidence="13 15">Phosphoheptose isomerase</fullName>
        <ecNumber evidence="7 15">5.3.1.28</ecNumber>
    </recommendedName>
    <alternativeName>
        <fullName evidence="14 15">Sedoheptulose 7-phosphate isomerase</fullName>
    </alternativeName>
</protein>
<keyword evidence="8 15" id="KW-0963">Cytoplasm</keyword>
<keyword evidence="10 15" id="KW-0862">Zinc</keyword>
<comment type="pathway">
    <text evidence="15">Carbohydrate biosynthesis; D-glycero-D-manno-heptose 7-phosphate biosynthesis; D-glycero-alpha-D-manno-heptose 7-phosphate and D-glycero-beta-D-manno-heptose 7-phosphate from sedoheptulose 7-phosphate: step 1/1.</text>
</comment>
<feature type="binding site" evidence="15">
    <location>
        <position position="133"/>
    </location>
    <ligand>
        <name>substrate</name>
    </ligand>
</feature>
<comment type="subunit">
    <text evidence="6 15">Homotetramer.</text>
</comment>
<feature type="binding site" evidence="15">
    <location>
        <position position="70"/>
    </location>
    <ligand>
        <name>Zn(2+)</name>
        <dbReference type="ChEBI" id="CHEBI:29105"/>
    </ligand>
</feature>
<feature type="binding site" evidence="15">
    <location>
        <begin position="102"/>
        <end position="103"/>
    </location>
    <ligand>
        <name>substrate</name>
    </ligand>
</feature>
<comment type="function">
    <text evidence="2 15">Catalyzes the isomerization of sedoheptulose 7-phosphate in D-glycero-D-manno-heptose 7-phosphate.</text>
</comment>
<dbReference type="CDD" id="cd05006">
    <property type="entry name" value="SIS_GmhA"/>
    <property type="match status" value="1"/>
</dbReference>
<dbReference type="Pfam" id="PF13580">
    <property type="entry name" value="SIS_2"/>
    <property type="match status" value="1"/>
</dbReference>
<dbReference type="PANTHER" id="PTHR30390">
    <property type="entry name" value="SEDOHEPTULOSE 7-PHOSPHATE ISOMERASE / DNAA INITIATOR-ASSOCIATING FACTOR FOR REPLICATION INITIATION"/>
    <property type="match status" value="1"/>
</dbReference>
<evidence type="ECO:0000256" key="6">
    <source>
        <dbReference type="ARBA" id="ARBA00011881"/>
    </source>
</evidence>
<evidence type="ECO:0000256" key="2">
    <source>
        <dbReference type="ARBA" id="ARBA00003172"/>
    </source>
</evidence>
<dbReference type="InterPro" id="IPR050099">
    <property type="entry name" value="SIS_GmhA/DiaA_subfam"/>
</dbReference>
<accession>A0AA37CRF4</accession>
<dbReference type="GO" id="GO:0005975">
    <property type="term" value="P:carbohydrate metabolic process"/>
    <property type="evidence" value="ECO:0007669"/>
    <property type="project" value="UniProtKB-UniRule"/>
</dbReference>
<evidence type="ECO:0000256" key="9">
    <source>
        <dbReference type="ARBA" id="ARBA00022723"/>
    </source>
</evidence>
<feature type="binding site" evidence="15">
    <location>
        <position position="181"/>
    </location>
    <ligand>
        <name>substrate</name>
    </ligand>
</feature>
<name>A0AA37CRF4_AERCA</name>
<dbReference type="EMBL" id="BPNN01000026">
    <property type="protein sequence ID" value="GJA63494.1"/>
    <property type="molecule type" value="Genomic_DNA"/>
</dbReference>
<evidence type="ECO:0000256" key="7">
    <source>
        <dbReference type="ARBA" id="ARBA00012580"/>
    </source>
</evidence>
<evidence type="ECO:0000259" key="16">
    <source>
        <dbReference type="PROSITE" id="PS51464"/>
    </source>
</evidence>
<evidence type="ECO:0000313" key="18">
    <source>
        <dbReference type="EMBL" id="GJA63494.1"/>
    </source>
</evidence>
<reference evidence="18" key="1">
    <citation type="submission" date="2021-07" db="EMBL/GenBank/DDBJ databases">
        <title>Draft genome sequence of carbapenem-resistant Aeromonas spp. in Japan.</title>
        <authorList>
            <person name="Maehana S."/>
            <person name="Suzuki M."/>
            <person name="Kitasato H."/>
        </authorList>
    </citation>
    <scope>NUCLEOTIDE SEQUENCE</scope>
    <source>
        <strain evidence="17">KAM348</strain>
        <strain evidence="18">KAM351</strain>
    </source>
</reference>
<dbReference type="NCBIfam" id="TIGR00441">
    <property type="entry name" value="gmhA"/>
    <property type="match status" value="1"/>
</dbReference>
<dbReference type="FunFam" id="3.40.50.10490:FF:000013">
    <property type="entry name" value="Phosphoheptose isomerase"/>
    <property type="match status" value="1"/>
</dbReference>
<dbReference type="GO" id="GO:0097367">
    <property type="term" value="F:carbohydrate derivative binding"/>
    <property type="evidence" value="ECO:0007669"/>
    <property type="project" value="InterPro"/>
</dbReference>
<evidence type="ECO:0000256" key="5">
    <source>
        <dbReference type="ARBA" id="ARBA00009894"/>
    </source>
</evidence>
<sequence length="201" mass="21975">MLDDEISRTMYQELIRNELTEAASVLQAFLADEQNLKNIEAAARLLADSFKQEGKVLSCGNGGSHCDAMHFAEELTGRYRENRPGYAGIAISDPSHLSCVSNDFGYDYVFSRYVEAVGRRGDVLLGISTSGNSGNILKAIEAARAKGMKVIALTGKDGGKMAGLADVEIRVPHFGYADRIQEVHIKVIHILIQLVEKEMAK</sequence>
<dbReference type="PROSITE" id="PS51464">
    <property type="entry name" value="SIS"/>
    <property type="match status" value="1"/>
</dbReference>